<dbReference type="EMBL" id="LT607752">
    <property type="protein sequence ID" value="SCG41207.1"/>
    <property type="molecule type" value="Genomic_DNA"/>
</dbReference>
<proteinExistence type="predicted"/>
<keyword evidence="3" id="KW-1185">Reference proteome</keyword>
<sequence>MPYRPPLLPDATPVADPTDPPVRPPGGDAPRSASAPRRTGRPDLVRGPAPRRLSRPPGRVSRSRACR</sequence>
<evidence type="ECO:0000313" key="3">
    <source>
        <dbReference type="Proteomes" id="UP000198226"/>
    </source>
</evidence>
<accession>A0A109IK07</accession>
<organism evidence="2 3">
    <name type="scientific">Micromonospora rifamycinica</name>
    <dbReference type="NCBI Taxonomy" id="291594"/>
    <lineage>
        <taxon>Bacteria</taxon>
        <taxon>Bacillati</taxon>
        <taxon>Actinomycetota</taxon>
        <taxon>Actinomycetes</taxon>
        <taxon>Micromonosporales</taxon>
        <taxon>Micromonosporaceae</taxon>
        <taxon>Micromonospora</taxon>
    </lineage>
</organism>
<name>A0A109IK07_9ACTN</name>
<feature type="region of interest" description="Disordered" evidence="1">
    <location>
        <begin position="1"/>
        <end position="67"/>
    </location>
</feature>
<evidence type="ECO:0000256" key="1">
    <source>
        <dbReference type="SAM" id="MobiDB-lite"/>
    </source>
</evidence>
<dbReference type="AlphaFoldDB" id="A0A109IK07"/>
<dbReference type="Proteomes" id="UP000198226">
    <property type="component" value="Chromosome I"/>
</dbReference>
<gene>
    <name evidence="2" type="ORF">GA0070623_0760</name>
</gene>
<protein>
    <submittedName>
        <fullName evidence="2">Uncharacterized protein</fullName>
    </submittedName>
</protein>
<reference evidence="3" key="1">
    <citation type="submission" date="2016-06" db="EMBL/GenBank/DDBJ databases">
        <authorList>
            <person name="Varghese N."/>
            <person name="Submissions Spin"/>
        </authorList>
    </citation>
    <scope>NUCLEOTIDE SEQUENCE [LARGE SCALE GENOMIC DNA]</scope>
    <source>
        <strain evidence="3">DSM 44983</strain>
    </source>
</reference>
<evidence type="ECO:0000313" key="2">
    <source>
        <dbReference type="EMBL" id="SCG41207.1"/>
    </source>
</evidence>